<evidence type="ECO:0000313" key="5">
    <source>
        <dbReference type="Proteomes" id="UP000634011"/>
    </source>
</evidence>
<reference evidence="4" key="1">
    <citation type="submission" date="2020-08" db="EMBL/GenBank/DDBJ databases">
        <title>Novel species isolated from subtropical streams in China.</title>
        <authorList>
            <person name="Lu H."/>
        </authorList>
    </citation>
    <scope>NUCLEOTIDE SEQUENCE</scope>
    <source>
        <strain evidence="4">KACC 12607</strain>
    </source>
</reference>
<feature type="domain" description="DUF4136" evidence="3">
    <location>
        <begin position="28"/>
        <end position="192"/>
    </location>
</feature>
<keyword evidence="2" id="KW-0732">Signal</keyword>
<feature type="region of interest" description="Disordered" evidence="1">
    <location>
        <begin position="190"/>
        <end position="213"/>
    </location>
</feature>
<evidence type="ECO:0000259" key="3">
    <source>
        <dbReference type="Pfam" id="PF13590"/>
    </source>
</evidence>
<dbReference type="RefSeq" id="WP_186913676.1">
    <property type="nucleotide sequence ID" value="NZ_JACOFV010000017.1"/>
</dbReference>
<protein>
    <submittedName>
        <fullName evidence="4">DUF4136 domain-containing protein</fullName>
    </submittedName>
</protein>
<dbReference type="AlphaFoldDB" id="A0A923KR64"/>
<keyword evidence="5" id="KW-1185">Reference proteome</keyword>
<dbReference type="PROSITE" id="PS51257">
    <property type="entry name" value="PROKAR_LIPOPROTEIN"/>
    <property type="match status" value="1"/>
</dbReference>
<comment type="caution">
    <text evidence="4">The sequence shown here is derived from an EMBL/GenBank/DDBJ whole genome shotgun (WGS) entry which is preliminary data.</text>
</comment>
<feature type="compositionally biased region" description="Basic and acidic residues" evidence="1">
    <location>
        <begin position="204"/>
        <end position="213"/>
    </location>
</feature>
<sequence length="213" mass="24524">MKRFLSTAIIAASMVLTGCATTYSSQVSVFHEWPQGNQDKSYILERLPAQENNPEYKFYEEELRTQLGLHGFKEIAVGATPALKIGMQYGTTMSELQYSSAWHPAMYDPFWNMHFRRAYLYDPYFPYYGRRLSGPIDINVTRYYLHQLEIDMSDFASNKKLASIRVSSEQTEPEISKQMPYLIESALQGFPGKNGSTTNVELPFNKEHKDTNK</sequence>
<evidence type="ECO:0000256" key="2">
    <source>
        <dbReference type="SAM" id="SignalP"/>
    </source>
</evidence>
<accession>A0A923KR64</accession>
<dbReference type="Proteomes" id="UP000634011">
    <property type="component" value="Unassembled WGS sequence"/>
</dbReference>
<feature type="chain" id="PRO_5037111498" evidence="2">
    <location>
        <begin position="21"/>
        <end position="213"/>
    </location>
</feature>
<feature type="signal peptide" evidence="2">
    <location>
        <begin position="1"/>
        <end position="20"/>
    </location>
</feature>
<dbReference type="Pfam" id="PF13590">
    <property type="entry name" value="DUF4136"/>
    <property type="match status" value="1"/>
</dbReference>
<evidence type="ECO:0000313" key="4">
    <source>
        <dbReference type="EMBL" id="MBC3863729.1"/>
    </source>
</evidence>
<organism evidence="4 5">
    <name type="scientific">Undibacterium jejuense</name>
    <dbReference type="NCBI Taxonomy" id="1344949"/>
    <lineage>
        <taxon>Bacteria</taxon>
        <taxon>Pseudomonadati</taxon>
        <taxon>Pseudomonadota</taxon>
        <taxon>Betaproteobacteria</taxon>
        <taxon>Burkholderiales</taxon>
        <taxon>Oxalobacteraceae</taxon>
        <taxon>Undibacterium</taxon>
    </lineage>
</organism>
<name>A0A923KR64_9BURK</name>
<dbReference type="EMBL" id="JACOFV010000017">
    <property type="protein sequence ID" value="MBC3863729.1"/>
    <property type="molecule type" value="Genomic_DNA"/>
</dbReference>
<proteinExistence type="predicted"/>
<evidence type="ECO:0000256" key="1">
    <source>
        <dbReference type="SAM" id="MobiDB-lite"/>
    </source>
</evidence>
<gene>
    <name evidence="4" type="ORF">H8K32_16600</name>
</gene>
<dbReference type="InterPro" id="IPR025411">
    <property type="entry name" value="DUF4136"/>
</dbReference>